<organism evidence="2 3">
    <name type="scientific">Streptomyces atrovirens</name>
    <dbReference type="NCBI Taxonomy" id="285556"/>
    <lineage>
        <taxon>Bacteria</taxon>
        <taxon>Bacillati</taxon>
        <taxon>Actinomycetota</taxon>
        <taxon>Actinomycetes</taxon>
        <taxon>Kitasatosporales</taxon>
        <taxon>Streptomycetaceae</taxon>
        <taxon>Streptomyces</taxon>
    </lineage>
</organism>
<name>A0ABW0DPR7_9ACTN</name>
<comment type="caution">
    <text evidence="2">The sequence shown here is derived from an EMBL/GenBank/DDBJ whole genome shotgun (WGS) entry which is preliminary data.</text>
</comment>
<dbReference type="RefSeq" id="WP_344557937.1">
    <property type="nucleotide sequence ID" value="NZ_BAAATG010000010.1"/>
</dbReference>
<evidence type="ECO:0000256" key="1">
    <source>
        <dbReference type="SAM" id="MobiDB-lite"/>
    </source>
</evidence>
<evidence type="ECO:0000313" key="2">
    <source>
        <dbReference type="EMBL" id="MFC5240817.1"/>
    </source>
</evidence>
<feature type="compositionally biased region" description="Basic and acidic residues" evidence="1">
    <location>
        <begin position="39"/>
        <end position="63"/>
    </location>
</feature>
<proteinExistence type="predicted"/>
<protein>
    <submittedName>
        <fullName evidence="2">Uncharacterized protein</fullName>
    </submittedName>
</protein>
<keyword evidence="3" id="KW-1185">Reference proteome</keyword>
<sequence length="63" mass="6665">MTRDQGPGATAGHGSGQARGARIEDALDTPHPESTPGTDPEHRQRVEDACTDPVKDLTYEPAP</sequence>
<dbReference type="EMBL" id="JBHSKN010000011">
    <property type="protein sequence ID" value="MFC5240817.1"/>
    <property type="molecule type" value="Genomic_DNA"/>
</dbReference>
<evidence type="ECO:0000313" key="3">
    <source>
        <dbReference type="Proteomes" id="UP001596035"/>
    </source>
</evidence>
<gene>
    <name evidence="2" type="ORF">ACFPWV_12985</name>
</gene>
<reference evidence="3" key="1">
    <citation type="journal article" date="2019" name="Int. J. Syst. Evol. Microbiol.">
        <title>The Global Catalogue of Microorganisms (GCM) 10K type strain sequencing project: providing services to taxonomists for standard genome sequencing and annotation.</title>
        <authorList>
            <consortium name="The Broad Institute Genomics Platform"/>
            <consortium name="The Broad Institute Genome Sequencing Center for Infectious Disease"/>
            <person name="Wu L."/>
            <person name="Ma J."/>
        </authorList>
    </citation>
    <scope>NUCLEOTIDE SEQUENCE [LARGE SCALE GENOMIC DNA]</scope>
    <source>
        <strain evidence="3">CGMCC 4.7131</strain>
    </source>
</reference>
<feature type="compositionally biased region" description="Basic and acidic residues" evidence="1">
    <location>
        <begin position="21"/>
        <end position="31"/>
    </location>
</feature>
<accession>A0ABW0DPR7</accession>
<feature type="region of interest" description="Disordered" evidence="1">
    <location>
        <begin position="1"/>
        <end position="63"/>
    </location>
</feature>
<dbReference type="Proteomes" id="UP001596035">
    <property type="component" value="Unassembled WGS sequence"/>
</dbReference>